<reference evidence="2 3" key="1">
    <citation type="submission" date="2018-02" db="EMBL/GenBank/DDBJ databases">
        <title>Bacteriophage NCPPB3778 and a type I-E CRISPR drive the evolution of the US Biological Select Agent, Rathayibacter toxicus.</title>
        <authorList>
            <person name="Davis E.W.II."/>
            <person name="Tabima J.F."/>
            <person name="Weisberg A.J."/>
            <person name="Lopes L.D."/>
            <person name="Wiseman M.S."/>
            <person name="Wiseman M.S."/>
            <person name="Pupko T."/>
            <person name="Belcher M.S."/>
            <person name="Sechler A.J."/>
            <person name="Tancos M.A."/>
            <person name="Schroeder B.K."/>
            <person name="Murray T.D."/>
            <person name="Luster D.G."/>
            <person name="Schneider W.L."/>
            <person name="Rogers E."/>
            <person name="Andreote F.D."/>
            <person name="Grunwald N.J."/>
            <person name="Putnam M.L."/>
            <person name="Chang J.H."/>
        </authorList>
    </citation>
    <scope>NUCLEOTIDE SEQUENCE [LARGE SCALE GENOMIC DNA]</scope>
    <source>
        <strain evidence="2 3">AY1D6</strain>
    </source>
</reference>
<evidence type="ECO:0000256" key="1">
    <source>
        <dbReference type="SAM" id="Phobius"/>
    </source>
</evidence>
<keyword evidence="1" id="KW-1133">Transmembrane helix</keyword>
<evidence type="ECO:0000313" key="3">
    <source>
        <dbReference type="Proteomes" id="UP000239698"/>
    </source>
</evidence>
<name>A0ABX5A868_RATRA</name>
<dbReference type="EMBL" id="PSVT01000057">
    <property type="protein sequence ID" value="PPH71360.1"/>
    <property type="molecule type" value="Genomic_DNA"/>
</dbReference>
<organism evidence="2 3">
    <name type="scientific">Rathayibacter rathayi</name>
    <name type="common">Corynebacterium rathayi</name>
    <dbReference type="NCBI Taxonomy" id="33887"/>
    <lineage>
        <taxon>Bacteria</taxon>
        <taxon>Bacillati</taxon>
        <taxon>Actinomycetota</taxon>
        <taxon>Actinomycetes</taxon>
        <taxon>Micrococcales</taxon>
        <taxon>Microbacteriaceae</taxon>
        <taxon>Rathayibacter</taxon>
    </lineage>
</organism>
<feature type="transmembrane region" description="Helical" evidence="1">
    <location>
        <begin position="15"/>
        <end position="35"/>
    </location>
</feature>
<feature type="transmembrane region" description="Helical" evidence="1">
    <location>
        <begin position="41"/>
        <end position="59"/>
    </location>
</feature>
<keyword evidence="3" id="KW-1185">Reference proteome</keyword>
<dbReference type="Proteomes" id="UP000239698">
    <property type="component" value="Unassembled WGS sequence"/>
</dbReference>
<keyword evidence="1" id="KW-0812">Transmembrane</keyword>
<evidence type="ECO:0000313" key="2">
    <source>
        <dbReference type="EMBL" id="PPH71360.1"/>
    </source>
</evidence>
<proteinExistence type="predicted"/>
<sequence length="216" mass="23411">MTVQEGIDYELNKRYFRGPGCALFLAIGLGLIGIFTLSGSWQTAIVLIGLAAIAAVVHFKMRSSNPRSVDASLEAVTQQVRKTAASRIGAFPHAAPPLEVIGFSRIKNTAGPLVQLKEEGGRTRTNWVGGFVAYFSEQQVHIFTTETCITAPAQAEKTVEFFYEDVVSLSAESDQRGSRLSLTVQDGSRYDAPISDVATIDSELAAARELIRRGRS</sequence>
<dbReference type="RefSeq" id="WP_104249267.1">
    <property type="nucleotide sequence ID" value="NZ_PSUD01000002.1"/>
</dbReference>
<keyword evidence="1" id="KW-0472">Membrane</keyword>
<protein>
    <submittedName>
        <fullName evidence="2">Uncharacterized protein</fullName>
    </submittedName>
</protein>
<accession>A0ABX5A868</accession>
<comment type="caution">
    <text evidence="2">The sequence shown here is derived from an EMBL/GenBank/DDBJ whole genome shotgun (WGS) entry which is preliminary data.</text>
</comment>
<gene>
    <name evidence="2" type="ORF">C5C40_15035</name>
</gene>